<proteinExistence type="predicted"/>
<dbReference type="AlphaFoldDB" id="A0A0G3XF77"/>
<accession>A0A0G3XF77</accession>
<dbReference type="SUPFAM" id="SSF46785">
    <property type="entry name" value="Winged helix' DNA-binding domain"/>
    <property type="match status" value="1"/>
</dbReference>
<dbReference type="KEGG" id="cna:AB433_07485"/>
<dbReference type="InterPro" id="IPR036390">
    <property type="entry name" value="WH_DNA-bd_sf"/>
</dbReference>
<dbReference type="STRING" id="1348774.AB433_07485"/>
<name>A0A0G3XF77_9SPHN</name>
<sequence length="125" mass="13962">MERKVLRFLERQTDGRCPKNSEIAEHLRSSGESHVSDLLRALEDKGFIARGGSRKQRTIRLNISGRVLEGNSEARTGQTLRADPPMPTVLRGRAAPCTYCGCRVDACTCRDGSVRRDMASWGLTW</sequence>
<evidence type="ECO:0000313" key="1">
    <source>
        <dbReference type="EMBL" id="AKM09862.1"/>
    </source>
</evidence>
<gene>
    <name evidence="1" type="ORF">AB433_07485</name>
</gene>
<reference evidence="1 2" key="1">
    <citation type="submission" date="2015-06" db="EMBL/GenBank/DDBJ databases">
        <authorList>
            <person name="Zeng Y."/>
            <person name="Huang Y."/>
        </authorList>
    </citation>
    <scope>NUCLEOTIDE SEQUENCE [LARGE SCALE GENOMIC DNA]</scope>
    <source>
        <strain evidence="1 2">PQ-2</strain>
    </source>
</reference>
<organism evidence="1 2">
    <name type="scientific">Croceicoccus naphthovorans</name>
    <dbReference type="NCBI Taxonomy" id="1348774"/>
    <lineage>
        <taxon>Bacteria</taxon>
        <taxon>Pseudomonadati</taxon>
        <taxon>Pseudomonadota</taxon>
        <taxon>Alphaproteobacteria</taxon>
        <taxon>Sphingomonadales</taxon>
        <taxon>Erythrobacteraceae</taxon>
        <taxon>Croceicoccus</taxon>
    </lineage>
</organism>
<keyword evidence="2" id="KW-1185">Reference proteome</keyword>
<dbReference type="EMBL" id="CP011770">
    <property type="protein sequence ID" value="AKM09862.1"/>
    <property type="molecule type" value="Genomic_DNA"/>
</dbReference>
<protein>
    <recommendedName>
        <fullName evidence="3">LexA repressor DNA-binding domain-containing protein</fullName>
    </recommendedName>
</protein>
<dbReference type="Gene3D" id="1.10.10.10">
    <property type="entry name" value="Winged helix-like DNA-binding domain superfamily/Winged helix DNA-binding domain"/>
    <property type="match status" value="1"/>
</dbReference>
<dbReference type="PATRIC" id="fig|1348774.3.peg.1568"/>
<evidence type="ECO:0008006" key="3">
    <source>
        <dbReference type="Google" id="ProtNLM"/>
    </source>
</evidence>
<evidence type="ECO:0000313" key="2">
    <source>
        <dbReference type="Proteomes" id="UP000035287"/>
    </source>
</evidence>
<dbReference type="Proteomes" id="UP000035287">
    <property type="component" value="Chromosome"/>
</dbReference>
<dbReference type="InterPro" id="IPR036388">
    <property type="entry name" value="WH-like_DNA-bd_sf"/>
</dbReference>